<dbReference type="InterPro" id="IPR013792">
    <property type="entry name" value="RNA3'P_cycl/enolpyr_Trfase_a/b"/>
</dbReference>
<feature type="binding site" evidence="7">
    <location>
        <position position="26"/>
    </location>
    <ligand>
        <name>3-phosphoshikimate</name>
        <dbReference type="ChEBI" id="CHEBI:145989"/>
    </ligand>
</feature>
<comment type="subcellular location">
    <subcellularLocation>
        <location evidence="7">Cytoplasm</location>
    </subcellularLocation>
</comment>
<evidence type="ECO:0000259" key="8">
    <source>
        <dbReference type="Pfam" id="PF00275"/>
    </source>
</evidence>
<dbReference type="CDD" id="cd01556">
    <property type="entry name" value="EPSP_synthase"/>
    <property type="match status" value="1"/>
</dbReference>
<accession>A0A2M7V6T8</accession>
<dbReference type="PROSITE" id="PS00104">
    <property type="entry name" value="EPSP_SYNTHASE_1"/>
    <property type="match status" value="1"/>
</dbReference>
<feature type="binding site" evidence="7">
    <location>
        <position position="385"/>
    </location>
    <ligand>
        <name>phosphoenolpyruvate</name>
        <dbReference type="ChEBI" id="CHEBI:58702"/>
    </ligand>
</feature>
<feature type="active site" description="Proton acceptor" evidence="7">
    <location>
        <position position="313"/>
    </location>
</feature>
<evidence type="ECO:0000256" key="3">
    <source>
        <dbReference type="ARBA" id="ARBA00022605"/>
    </source>
</evidence>
<dbReference type="PROSITE" id="PS00885">
    <property type="entry name" value="EPSP_SYNTHASE_2"/>
    <property type="match status" value="1"/>
</dbReference>
<protein>
    <recommendedName>
        <fullName evidence="7">3-phosphoshikimate 1-carboxyvinyltransferase</fullName>
        <ecNumber evidence="7">2.5.1.19</ecNumber>
    </recommendedName>
    <alternativeName>
        <fullName evidence="7">5-enolpyruvylshikimate-3-phosphate synthase</fullName>
        <shortName evidence="7">EPSP synthase</shortName>
        <shortName evidence="7">EPSPS</shortName>
    </alternativeName>
</protein>
<feature type="binding site" evidence="7">
    <location>
        <position position="313"/>
    </location>
    <ligand>
        <name>3-phosphoshikimate</name>
        <dbReference type="ChEBI" id="CHEBI:145989"/>
    </ligand>
</feature>
<feature type="binding site" evidence="7">
    <location>
        <position position="340"/>
    </location>
    <ligand>
        <name>3-phosphoshikimate</name>
        <dbReference type="ChEBI" id="CHEBI:145989"/>
    </ligand>
</feature>
<evidence type="ECO:0000256" key="5">
    <source>
        <dbReference type="ARBA" id="ARBA00023141"/>
    </source>
</evidence>
<dbReference type="InterPro" id="IPR006264">
    <property type="entry name" value="EPSP_synthase"/>
</dbReference>
<evidence type="ECO:0000256" key="4">
    <source>
        <dbReference type="ARBA" id="ARBA00022679"/>
    </source>
</evidence>
<name>A0A2M7V6T8_9BACT</name>
<evidence type="ECO:0000313" key="9">
    <source>
        <dbReference type="EMBL" id="PIZ94384.1"/>
    </source>
</evidence>
<dbReference type="GO" id="GO:0009073">
    <property type="term" value="P:aromatic amino acid family biosynthetic process"/>
    <property type="evidence" value="ECO:0007669"/>
    <property type="project" value="UniProtKB-KW"/>
</dbReference>
<organism evidence="9 10">
    <name type="scientific">Candidatus Magasanikbacteria bacterium CG_4_10_14_0_2_um_filter_37_12</name>
    <dbReference type="NCBI Taxonomy" id="1974637"/>
    <lineage>
        <taxon>Bacteria</taxon>
        <taxon>Candidatus Magasanikiibacteriota</taxon>
    </lineage>
</organism>
<dbReference type="GO" id="GO:0008652">
    <property type="term" value="P:amino acid biosynthetic process"/>
    <property type="evidence" value="ECO:0007669"/>
    <property type="project" value="UniProtKB-KW"/>
</dbReference>
<dbReference type="InterPro" id="IPR036968">
    <property type="entry name" value="Enolpyruvate_Tfrase_sf"/>
</dbReference>
<feature type="binding site" evidence="7">
    <location>
        <position position="21"/>
    </location>
    <ligand>
        <name>3-phosphoshikimate</name>
        <dbReference type="ChEBI" id="CHEBI:145989"/>
    </ligand>
</feature>
<comment type="function">
    <text evidence="7">Catalyzes the transfer of the enolpyruvyl moiety of phosphoenolpyruvate (PEP) to the 5-hydroxyl of shikimate-3-phosphate (S3P) to produce enolpyruvyl shikimate-3-phosphate and inorganic phosphate.</text>
</comment>
<gene>
    <name evidence="7 9" type="primary">aroA</name>
    <name evidence="9" type="ORF">COX81_03680</name>
</gene>
<comment type="subunit">
    <text evidence="7">Monomer.</text>
</comment>
<keyword evidence="7" id="KW-0963">Cytoplasm</keyword>
<feature type="binding site" evidence="7">
    <location>
        <position position="169"/>
    </location>
    <ligand>
        <name>3-phosphoshikimate</name>
        <dbReference type="ChEBI" id="CHEBI:145989"/>
    </ligand>
</feature>
<feature type="binding site" evidence="7">
    <location>
        <position position="21"/>
    </location>
    <ligand>
        <name>phosphoenolpyruvate</name>
        <dbReference type="ChEBI" id="CHEBI:58702"/>
    </ligand>
</feature>
<feature type="binding site" evidence="7">
    <location>
        <position position="344"/>
    </location>
    <ligand>
        <name>phosphoenolpyruvate</name>
        <dbReference type="ChEBI" id="CHEBI:58702"/>
    </ligand>
</feature>
<dbReference type="Pfam" id="PF00275">
    <property type="entry name" value="EPSP_synthase"/>
    <property type="match status" value="1"/>
</dbReference>
<evidence type="ECO:0000256" key="1">
    <source>
        <dbReference type="ARBA" id="ARBA00004811"/>
    </source>
</evidence>
<comment type="caution">
    <text evidence="9">The sequence shown here is derived from an EMBL/GenBank/DDBJ whole genome shotgun (WGS) entry which is preliminary data.</text>
</comment>
<dbReference type="UniPathway" id="UPA00053">
    <property type="reaction ID" value="UER00089"/>
</dbReference>
<dbReference type="InterPro" id="IPR023193">
    <property type="entry name" value="EPSP_synthase_CS"/>
</dbReference>
<dbReference type="GO" id="GO:0009423">
    <property type="term" value="P:chorismate biosynthetic process"/>
    <property type="evidence" value="ECO:0007669"/>
    <property type="project" value="UniProtKB-UniRule"/>
</dbReference>
<evidence type="ECO:0000313" key="10">
    <source>
        <dbReference type="Proteomes" id="UP000228568"/>
    </source>
</evidence>
<reference evidence="10" key="1">
    <citation type="submission" date="2017-09" db="EMBL/GenBank/DDBJ databases">
        <title>Depth-based differentiation of microbial function through sediment-hosted aquifers and enrichment of novel symbionts in the deep terrestrial subsurface.</title>
        <authorList>
            <person name="Probst A.J."/>
            <person name="Ladd B."/>
            <person name="Jarett J.K."/>
            <person name="Geller-Mcgrath D.E."/>
            <person name="Sieber C.M.K."/>
            <person name="Emerson J.B."/>
            <person name="Anantharaman K."/>
            <person name="Thomas B.C."/>
            <person name="Malmstrom R."/>
            <person name="Stieglmeier M."/>
            <person name="Klingl A."/>
            <person name="Woyke T."/>
            <person name="Ryan C.M."/>
            <person name="Banfield J.F."/>
        </authorList>
    </citation>
    <scope>NUCLEOTIDE SEQUENCE [LARGE SCALE GENOMIC DNA]</scope>
</reference>
<dbReference type="EC" id="2.5.1.19" evidence="7"/>
<evidence type="ECO:0000256" key="6">
    <source>
        <dbReference type="ARBA" id="ARBA00044633"/>
    </source>
</evidence>
<dbReference type="PIRSF" id="PIRSF000505">
    <property type="entry name" value="EPSPS"/>
    <property type="match status" value="1"/>
</dbReference>
<evidence type="ECO:0000256" key="2">
    <source>
        <dbReference type="ARBA" id="ARBA00009948"/>
    </source>
</evidence>
<sequence>MKLVVQTTRELHGNIIPPSSKSETIRAFVLTMLAGGRSVLHNVLESDDTHSAIEVCRGLGAIITREEDTYIVESTGVPLDNAQKNINSGNSGITTRFILPALGLRKNVDEKIILDCAEQMRQRPVESIVKALNGLGMRIESVNNDARLPLRVSGKLIGGSVEVDGTTSQYLSALLLSAPYAEKDIEITVSNLQERPYVDMTLALLSEQGIVYEHKREDDVDTYIITLGQKYQPFEKVIPIDFSSASYPITASCIIPGHVTIEGVDLDSTQGDRRLIAILQEMGAVITIGNNKLIIHGGKPLHGTRIDANDIPDMLPTLAIIGAYAEGETIIENVAHARIKETDRIKSMTEGLKKMGADVEELLDGMIVKKSMLHGAEVHGYDDHRTIMALGLAGMLATGETVIDTAEGINKTFPNYVELMQSLGAGINVTS</sequence>
<keyword evidence="4 7" id="KW-0808">Transferase</keyword>
<dbReference type="EMBL" id="PFPK01000045">
    <property type="protein sequence ID" value="PIZ94384.1"/>
    <property type="molecule type" value="Genomic_DNA"/>
</dbReference>
<dbReference type="Proteomes" id="UP000228568">
    <property type="component" value="Unassembled WGS sequence"/>
</dbReference>
<comment type="pathway">
    <text evidence="1 7">Metabolic intermediate biosynthesis; chorismate biosynthesis; chorismate from D-erythrose 4-phosphate and phosphoenolpyruvate: step 6/7.</text>
</comment>
<dbReference type="GO" id="GO:0003866">
    <property type="term" value="F:3-phosphoshikimate 1-carboxyvinyltransferase activity"/>
    <property type="evidence" value="ECO:0007669"/>
    <property type="project" value="UniProtKB-UniRule"/>
</dbReference>
<feature type="binding site" evidence="7">
    <location>
        <position position="169"/>
    </location>
    <ligand>
        <name>phosphoenolpyruvate</name>
        <dbReference type="ChEBI" id="CHEBI:58702"/>
    </ligand>
</feature>
<feature type="domain" description="Enolpyruvate transferase" evidence="8">
    <location>
        <begin position="6"/>
        <end position="418"/>
    </location>
</feature>
<feature type="binding site" evidence="7">
    <location>
        <position position="168"/>
    </location>
    <ligand>
        <name>3-phosphoshikimate</name>
        <dbReference type="ChEBI" id="CHEBI:145989"/>
    </ligand>
</feature>
<dbReference type="NCBIfam" id="TIGR01356">
    <property type="entry name" value="aroA"/>
    <property type="match status" value="1"/>
</dbReference>
<proteinExistence type="inferred from homology"/>
<feature type="binding site" evidence="7">
    <location>
        <position position="411"/>
    </location>
    <ligand>
        <name>phosphoenolpyruvate</name>
        <dbReference type="ChEBI" id="CHEBI:58702"/>
    </ligand>
</feature>
<dbReference type="PANTHER" id="PTHR21090:SF5">
    <property type="entry name" value="PENTAFUNCTIONAL AROM POLYPEPTIDE"/>
    <property type="match status" value="1"/>
</dbReference>
<dbReference type="HAMAP" id="MF_00210">
    <property type="entry name" value="EPSP_synth"/>
    <property type="match status" value="1"/>
</dbReference>
<dbReference type="InterPro" id="IPR001986">
    <property type="entry name" value="Enolpyruvate_Tfrase_dom"/>
</dbReference>
<keyword evidence="3 7" id="KW-0028">Amino-acid biosynthesis</keyword>
<dbReference type="GO" id="GO:0005737">
    <property type="term" value="C:cytoplasm"/>
    <property type="evidence" value="ECO:0007669"/>
    <property type="project" value="UniProtKB-SubCell"/>
</dbReference>
<comment type="similarity">
    <text evidence="2 7">Belongs to the EPSP synthase family.</text>
</comment>
<feature type="binding site" evidence="7">
    <location>
        <position position="92"/>
    </location>
    <ligand>
        <name>phosphoenolpyruvate</name>
        <dbReference type="ChEBI" id="CHEBI:58702"/>
    </ligand>
</feature>
<keyword evidence="5 7" id="KW-0057">Aromatic amino acid biosynthesis</keyword>
<evidence type="ECO:0000256" key="7">
    <source>
        <dbReference type="HAMAP-Rule" id="MF_00210"/>
    </source>
</evidence>
<comment type="caution">
    <text evidence="7">Lacks conserved residue(s) required for the propagation of feature annotation.</text>
</comment>
<dbReference type="SUPFAM" id="SSF55205">
    <property type="entry name" value="EPT/RTPC-like"/>
    <property type="match status" value="1"/>
</dbReference>
<dbReference type="PANTHER" id="PTHR21090">
    <property type="entry name" value="AROM/DEHYDROQUINATE SYNTHASE"/>
    <property type="match status" value="1"/>
</dbReference>
<dbReference type="AlphaFoldDB" id="A0A2M7V6T8"/>
<comment type="catalytic activity">
    <reaction evidence="6">
        <text>3-phosphoshikimate + phosphoenolpyruvate = 5-O-(1-carboxyvinyl)-3-phosphoshikimate + phosphate</text>
        <dbReference type="Rhea" id="RHEA:21256"/>
        <dbReference type="ChEBI" id="CHEBI:43474"/>
        <dbReference type="ChEBI" id="CHEBI:57701"/>
        <dbReference type="ChEBI" id="CHEBI:58702"/>
        <dbReference type="ChEBI" id="CHEBI:145989"/>
        <dbReference type="EC" id="2.5.1.19"/>
    </reaction>
    <physiologicalReaction direction="left-to-right" evidence="6">
        <dbReference type="Rhea" id="RHEA:21257"/>
    </physiologicalReaction>
</comment>
<feature type="binding site" evidence="7">
    <location>
        <position position="123"/>
    </location>
    <ligand>
        <name>phosphoenolpyruvate</name>
        <dbReference type="ChEBI" id="CHEBI:58702"/>
    </ligand>
</feature>
<feature type="binding site" evidence="7">
    <location>
        <position position="167"/>
    </location>
    <ligand>
        <name>3-phosphoshikimate</name>
        <dbReference type="ChEBI" id="CHEBI:145989"/>
    </ligand>
</feature>
<dbReference type="Gene3D" id="3.65.10.10">
    <property type="entry name" value="Enolpyruvate transferase domain"/>
    <property type="match status" value="2"/>
</dbReference>
<feature type="binding site" evidence="7">
    <location>
        <position position="22"/>
    </location>
    <ligand>
        <name>3-phosphoshikimate</name>
        <dbReference type="ChEBI" id="CHEBI:145989"/>
    </ligand>
</feature>